<reference evidence="3" key="1">
    <citation type="submission" date="2013-05" db="EMBL/GenBank/DDBJ databases">
        <authorList>
            <person name="Yim A.K.Y."/>
            <person name="Chan T.F."/>
            <person name="Ji K.M."/>
            <person name="Liu X.Y."/>
            <person name="Zhou J.W."/>
            <person name="Li R.Q."/>
            <person name="Yang K.Y."/>
            <person name="Li J."/>
            <person name="Li M."/>
            <person name="Law P.T.W."/>
            <person name="Wu Y.L."/>
            <person name="Cai Z.L."/>
            <person name="Qin H."/>
            <person name="Bao Y."/>
            <person name="Leung R.K.K."/>
            <person name="Ng P.K.S."/>
            <person name="Zou J."/>
            <person name="Zhong X.J."/>
            <person name="Ran P.X."/>
            <person name="Zhong N.S."/>
            <person name="Liu Z.G."/>
            <person name="Tsui S.K.W."/>
        </authorList>
    </citation>
    <scope>NUCLEOTIDE SEQUENCE</scope>
    <source>
        <strain evidence="3">Derf</strain>
        <tissue evidence="3">Whole organism</tissue>
    </source>
</reference>
<feature type="coiled-coil region" evidence="1">
    <location>
        <begin position="1298"/>
        <end position="1325"/>
    </location>
</feature>
<name>A0A922HTU1_DERFA</name>
<dbReference type="EMBL" id="ASGP02000005">
    <property type="protein sequence ID" value="KAH9506129.1"/>
    <property type="molecule type" value="Genomic_DNA"/>
</dbReference>
<proteinExistence type="predicted"/>
<accession>A0A922HTU1</accession>
<dbReference type="Pfam" id="PF24917">
    <property type="entry name" value="BLTP3A_B"/>
    <property type="match status" value="1"/>
</dbReference>
<comment type="caution">
    <text evidence="3">The sequence shown here is derived from an EMBL/GenBank/DDBJ whole genome shotgun (WGS) entry which is preliminary data.</text>
</comment>
<keyword evidence="1" id="KW-0175">Coiled coil</keyword>
<evidence type="ECO:0000256" key="2">
    <source>
        <dbReference type="SAM" id="MobiDB-lite"/>
    </source>
</evidence>
<gene>
    <name evidence="3" type="primary">UHRF1BP1L</name>
    <name evidence="3" type="ORF">DERF_010873</name>
</gene>
<dbReference type="Proteomes" id="UP000790347">
    <property type="component" value="Unassembled WGS sequence"/>
</dbReference>
<keyword evidence="4" id="KW-1185">Reference proteome</keyword>
<reference evidence="3" key="2">
    <citation type="journal article" date="2022" name="Res Sq">
        <title>Comparative Genomics Reveals Insights into the Divergent Evolution of Astigmatic Mites and Household Pest Adaptations.</title>
        <authorList>
            <person name="Xiong Q."/>
            <person name="Wan A.T.-Y."/>
            <person name="Liu X.-Y."/>
            <person name="Fung C.S.-H."/>
            <person name="Xiao X."/>
            <person name="Malainual N."/>
            <person name="Hou J."/>
            <person name="Wang L."/>
            <person name="Wang M."/>
            <person name="Yang K."/>
            <person name="Cui Y."/>
            <person name="Leung E."/>
            <person name="Nong W."/>
            <person name="Shin S.-K."/>
            <person name="Au S."/>
            <person name="Jeong K.Y."/>
            <person name="Chew F.T."/>
            <person name="Hui J."/>
            <person name="Leung T.F."/>
            <person name="Tungtrongchitr A."/>
            <person name="Zhong N."/>
            <person name="Liu Z."/>
            <person name="Tsui S."/>
        </authorList>
    </citation>
    <scope>NUCLEOTIDE SEQUENCE</scope>
    <source>
        <strain evidence="3">Derf</strain>
        <tissue evidence="3">Whole organism</tissue>
    </source>
</reference>
<dbReference type="PANTHER" id="PTHR22774:SF11">
    <property type="entry name" value="CHOREIN N-TERMINAL DOMAIN-CONTAINING PROTEIN"/>
    <property type="match status" value="1"/>
</dbReference>
<dbReference type="InterPro" id="IPR026728">
    <property type="entry name" value="BLTP3A/B"/>
</dbReference>
<evidence type="ECO:0000313" key="3">
    <source>
        <dbReference type="EMBL" id="KAH9506129.1"/>
    </source>
</evidence>
<feature type="compositionally biased region" description="Acidic residues" evidence="2">
    <location>
        <begin position="846"/>
        <end position="867"/>
    </location>
</feature>
<feature type="region of interest" description="Disordered" evidence="2">
    <location>
        <begin position="846"/>
        <end position="882"/>
    </location>
</feature>
<protein>
    <submittedName>
        <fullName evidence="3">Identical protein binding</fullName>
    </submittedName>
</protein>
<organism evidence="3 4">
    <name type="scientific">Dermatophagoides farinae</name>
    <name type="common">American house dust mite</name>
    <dbReference type="NCBI Taxonomy" id="6954"/>
    <lineage>
        <taxon>Eukaryota</taxon>
        <taxon>Metazoa</taxon>
        <taxon>Ecdysozoa</taxon>
        <taxon>Arthropoda</taxon>
        <taxon>Chelicerata</taxon>
        <taxon>Arachnida</taxon>
        <taxon>Acari</taxon>
        <taxon>Acariformes</taxon>
        <taxon>Sarcoptiformes</taxon>
        <taxon>Astigmata</taxon>
        <taxon>Psoroptidia</taxon>
        <taxon>Analgoidea</taxon>
        <taxon>Pyroglyphidae</taxon>
        <taxon>Dermatophagoidinae</taxon>
        <taxon>Dermatophagoides</taxon>
    </lineage>
</organism>
<sequence>MASLIKNQILKHLSKFTKNLSPDKLQLSAIKGSCEVTNIELDENVLMQLLELPVWMSLTRAYCNYASIKIQWMKLKTIPIFILLDEFVHVMIIVRQRMDRRKFPTANQFNQDMGSYGFTQKVIDGITLSINSVMIQLTSKIFSASFELTRINIESRNCLWKKVDDLSKTRIRDPNRGQVLIFKHIEWQTLRFVAKSESKTAIGQAPLRLIANQASCRITLKKRLADCSVVSARIMLIFDDLLWVLTDSQLLSALHFADYLGELIKQAPRTKKFDNSSTNLMENQNGTITQSKMMNLMTNGSKMTTTTTSTNLSNSISLLFSQYDIHETSHHIIIRRIEVHLMDDLGPHSERSQCPELKDGGALQMSFHRLFIDLYPYHRCSVRQQTSSTASSLLLDDRSHWFRYSDPSPQRVAFITHKLNAFFRRQQVSLQREGSRFDIESLKSHLISQVLIVRLHDYSIGHVSTNTSSRNNQNNTVDASKLLYFDNSSPLPGNVPAIYLELNNYFFCEPFDRLNLPMPETNIFAMIAPVKLCFDPLTILWINSFFANLHNALIKLQEAFPVADNRNSDRPNIRLECLMPTIIIRLPMNNDDDQSNVGGSGYDCMEVKISKIILYNCDSFINREYFRNLDDLMKQFSGNIDFYYEHCRYPWLGCDLRPISAEFRQKIDRLFLTTSDRALNLDVDFFVINIEPIWIEIKSTKSMGECETLLEPVNVSLWLNLATENENNDDNRTTMNNKVDVNILARIADPIRLQLTHDQFMFLIRLIEMIGDFTSTLNYDTYMIQRSQQQKTLIMNNDDEKTNQKQQKYSKFDLEEKIIRTIFKNTSIVTHLPEVNIFLRLKQTDEEEETTMINSDDDDGDGDGDDNDREKHPSSRPMNAEIVSNVELLSSVSDDDGHEDRRTLIDCQQHLNDVDNKPNTVATNPSIEQPFVMMTIPKSHSSDLNGTIIKSAIDSKISNLMPPKKNSFPSFDGASIRIHYTAADNEDALSTISDFSADDSDQQSMIAMINGECDLLDDILDSAPVEEAVDILENLNDLSIESSNDLDDSQSNHRMKKNNPEKLIKHRTIIDALHIQVANVNLIQQSSKGFLSQVFINCHLKHLEELRAMPKDAFIDRFKNITKPSVTINNNDNDDDDEQQKSNNQITLRIDSYSKGTIKDELISVYVNNLCESLNKETIDMIVDFFNDKITEHVAPLAILVANVKFRIIDHSVRVPPILFTIPQLAINRNRDNKWIIETLNDHLSKGIPITNQLLIQHRKIFERNLIVDIVELVREQDRLLPSSLTLSNDNDDTQEILKQILNQKELLMTEIDLLRKENEQLRKIVANHHHHHQK</sequence>
<evidence type="ECO:0000313" key="4">
    <source>
        <dbReference type="Proteomes" id="UP000790347"/>
    </source>
</evidence>
<dbReference type="PANTHER" id="PTHR22774">
    <property type="entry name" value="CHOREIN N-TERMINAL DOMAIN-CONTAINING PROTEIN"/>
    <property type="match status" value="1"/>
</dbReference>
<evidence type="ECO:0000256" key="1">
    <source>
        <dbReference type="SAM" id="Coils"/>
    </source>
</evidence>